<accession>A0A9P6J6V9</accession>
<evidence type="ECO:0000313" key="3">
    <source>
        <dbReference type="Proteomes" id="UP000738359"/>
    </source>
</evidence>
<evidence type="ECO:0000256" key="1">
    <source>
        <dbReference type="SAM" id="Coils"/>
    </source>
</evidence>
<dbReference type="OrthoDB" id="2357354at2759"/>
<name>A0A9P6J6V9_MORAP</name>
<organism evidence="2 3">
    <name type="scientific">Mortierella alpina</name>
    <name type="common">Oleaginous fungus</name>
    <name type="synonym">Mortierella renispora</name>
    <dbReference type="NCBI Taxonomy" id="64518"/>
    <lineage>
        <taxon>Eukaryota</taxon>
        <taxon>Fungi</taxon>
        <taxon>Fungi incertae sedis</taxon>
        <taxon>Mucoromycota</taxon>
        <taxon>Mortierellomycotina</taxon>
        <taxon>Mortierellomycetes</taxon>
        <taxon>Mortierellales</taxon>
        <taxon>Mortierellaceae</taxon>
        <taxon>Mortierella</taxon>
    </lineage>
</organism>
<comment type="caution">
    <text evidence="2">The sequence shown here is derived from an EMBL/GenBank/DDBJ whole genome shotgun (WGS) entry which is preliminary data.</text>
</comment>
<sequence length="99" mass="11064">MTIVGEIGVVQVQIQALKLRVENAQEKIAKLDGYIASTDKSLLEGGDDAVVKEREDIRKNLHACTQDLKDFVAGSLERDLEKLREMELKLQDLENRIGG</sequence>
<dbReference type="AlphaFoldDB" id="A0A9P6J6V9"/>
<keyword evidence="1" id="KW-0175">Coiled coil</keyword>
<dbReference type="Proteomes" id="UP000738359">
    <property type="component" value="Unassembled WGS sequence"/>
</dbReference>
<gene>
    <name evidence="2" type="ORF">BGZ70_007154</name>
</gene>
<evidence type="ECO:0000313" key="2">
    <source>
        <dbReference type="EMBL" id="KAF9963840.1"/>
    </source>
</evidence>
<keyword evidence="3" id="KW-1185">Reference proteome</keyword>
<protein>
    <submittedName>
        <fullName evidence="2">Uncharacterized protein</fullName>
    </submittedName>
</protein>
<dbReference type="EMBL" id="JAAAHY010000432">
    <property type="protein sequence ID" value="KAF9963840.1"/>
    <property type="molecule type" value="Genomic_DNA"/>
</dbReference>
<feature type="coiled-coil region" evidence="1">
    <location>
        <begin position="7"/>
        <end position="34"/>
    </location>
</feature>
<reference evidence="2" key="1">
    <citation type="journal article" date="2020" name="Fungal Divers.">
        <title>Resolving the Mortierellaceae phylogeny through synthesis of multi-gene phylogenetics and phylogenomics.</title>
        <authorList>
            <person name="Vandepol N."/>
            <person name="Liber J."/>
            <person name="Desiro A."/>
            <person name="Na H."/>
            <person name="Kennedy M."/>
            <person name="Barry K."/>
            <person name="Grigoriev I.V."/>
            <person name="Miller A.N."/>
            <person name="O'Donnell K."/>
            <person name="Stajich J.E."/>
            <person name="Bonito G."/>
        </authorList>
    </citation>
    <scope>NUCLEOTIDE SEQUENCE</scope>
    <source>
        <strain evidence="2">CK1249</strain>
    </source>
</reference>
<proteinExistence type="predicted"/>